<dbReference type="EMBL" id="AP027452">
    <property type="protein sequence ID" value="BDY26154.1"/>
    <property type="molecule type" value="Genomic_DNA"/>
</dbReference>
<sequence>MNATNTHRSLILASGSAGVAAVAAMAILGTSTPGVAADPQEPVETTPITTGETVTETVPPTSPETSVATPPVSVTTPSGFATPH</sequence>
<evidence type="ECO:0000313" key="4">
    <source>
        <dbReference type="Proteomes" id="UP001241092"/>
    </source>
</evidence>
<evidence type="ECO:0000313" key="3">
    <source>
        <dbReference type="EMBL" id="BDY26154.1"/>
    </source>
</evidence>
<feature type="chain" id="PRO_5042508922" description="Alanine and proline-rich secreted protein Apa" evidence="2">
    <location>
        <begin position="37"/>
        <end position="84"/>
    </location>
</feature>
<organism evidence="3 4">
    <name type="scientific">Mycolicibacterium mageritense</name>
    <name type="common">Mycobacterium mageritense</name>
    <dbReference type="NCBI Taxonomy" id="53462"/>
    <lineage>
        <taxon>Bacteria</taxon>
        <taxon>Bacillati</taxon>
        <taxon>Actinomycetota</taxon>
        <taxon>Actinomycetes</taxon>
        <taxon>Mycobacteriales</taxon>
        <taxon>Mycobacteriaceae</taxon>
        <taxon>Mycolicibacterium</taxon>
    </lineage>
</organism>
<dbReference type="Proteomes" id="UP001241092">
    <property type="component" value="Chromosome"/>
</dbReference>
<keyword evidence="2" id="KW-0732">Signal</keyword>
<reference evidence="3" key="1">
    <citation type="submission" date="2023-03" db="EMBL/GenBank/DDBJ databases">
        <title>Draft genome sequence of a Mycolicibacterium mageritense strain H4_3_1 isolated from a hybrid biological-inorganic system reactor.</title>
        <authorList>
            <person name="Feng X."/>
            <person name="Kazama D."/>
            <person name="Sato K."/>
            <person name="Kobayashi H."/>
        </authorList>
    </citation>
    <scope>NUCLEOTIDE SEQUENCE</scope>
    <source>
        <strain evidence="3">H4_3_1</strain>
    </source>
</reference>
<evidence type="ECO:0000256" key="1">
    <source>
        <dbReference type="SAM" id="MobiDB-lite"/>
    </source>
</evidence>
<protein>
    <recommendedName>
        <fullName evidence="5">Alanine and proline-rich secreted protein Apa</fullName>
    </recommendedName>
</protein>
<feature type="region of interest" description="Disordered" evidence="1">
    <location>
        <begin position="32"/>
        <end position="84"/>
    </location>
</feature>
<dbReference type="AlphaFoldDB" id="A0AAI8XI74"/>
<evidence type="ECO:0000256" key="2">
    <source>
        <dbReference type="SAM" id="SignalP"/>
    </source>
</evidence>
<feature type="signal peptide" evidence="2">
    <location>
        <begin position="1"/>
        <end position="36"/>
    </location>
</feature>
<proteinExistence type="predicted"/>
<evidence type="ECO:0008006" key="5">
    <source>
        <dbReference type="Google" id="ProtNLM"/>
    </source>
</evidence>
<name>A0AAI8XI74_MYCME</name>
<accession>A0AAI8XI74</accession>
<gene>
    <name evidence="3" type="ORF">hbim_00065</name>
</gene>
<feature type="compositionally biased region" description="Low complexity" evidence="1">
    <location>
        <begin position="42"/>
        <end position="78"/>
    </location>
</feature>